<organism evidence="7">
    <name type="scientific">mine drainage metagenome</name>
    <dbReference type="NCBI Taxonomy" id="410659"/>
    <lineage>
        <taxon>unclassified sequences</taxon>
        <taxon>metagenomes</taxon>
        <taxon>ecological metagenomes</taxon>
    </lineage>
</organism>
<reference evidence="7" key="1">
    <citation type="submission" date="2013-08" db="EMBL/GenBank/DDBJ databases">
        <authorList>
            <person name="Mendez C."/>
            <person name="Richter M."/>
            <person name="Ferrer M."/>
            <person name="Sanchez J."/>
        </authorList>
    </citation>
    <scope>NUCLEOTIDE SEQUENCE</scope>
</reference>
<name>T1BJI6_9ZZZZ</name>
<dbReference type="AlphaFoldDB" id="T1BJI6"/>
<dbReference type="SUPFAM" id="SSF52540">
    <property type="entry name" value="P-loop containing nucleoside triphosphate hydrolases"/>
    <property type="match status" value="1"/>
</dbReference>
<evidence type="ECO:0000256" key="4">
    <source>
        <dbReference type="ARBA" id="ARBA00022840"/>
    </source>
</evidence>
<sequence>FKDGRNTVLATSRVLDEGVDVPEASVAVVLSGSGSPRQFRQRLGRILRPREGKQAVLYEVLSRDTSEMGTAARRKRGMGTNGRGNAGEARRTPTRPQRASHAVSRATAVRG</sequence>
<evidence type="ECO:0000313" key="7">
    <source>
        <dbReference type="EMBL" id="EQD73126.1"/>
    </source>
</evidence>
<evidence type="ECO:0000259" key="6">
    <source>
        <dbReference type="Pfam" id="PF16203"/>
    </source>
</evidence>
<keyword evidence="4" id="KW-0067">ATP-binding</keyword>
<comment type="caution">
    <text evidence="7">The sequence shown here is derived from an EMBL/GenBank/DDBJ whole genome shotgun (WGS) entry which is preliminary data.</text>
</comment>
<dbReference type="GO" id="GO:0005524">
    <property type="term" value="F:ATP binding"/>
    <property type="evidence" value="ECO:0007669"/>
    <property type="project" value="UniProtKB-KW"/>
</dbReference>
<reference evidence="7" key="2">
    <citation type="journal article" date="2014" name="ISME J.">
        <title>Microbial stratification in low pH oxic and suboxic macroscopic growths along an acid mine drainage.</title>
        <authorList>
            <person name="Mendez-Garcia C."/>
            <person name="Mesa V."/>
            <person name="Sprenger R.R."/>
            <person name="Richter M."/>
            <person name="Diez M.S."/>
            <person name="Solano J."/>
            <person name="Bargiela R."/>
            <person name="Golyshina O.V."/>
            <person name="Manteca A."/>
            <person name="Ramos J.L."/>
            <person name="Gallego J.R."/>
            <person name="Llorente I."/>
            <person name="Martins Dos Santos V.A."/>
            <person name="Jensen O.N."/>
            <person name="Pelaez A.I."/>
            <person name="Sanchez J."/>
            <person name="Ferrer M."/>
        </authorList>
    </citation>
    <scope>NUCLEOTIDE SEQUENCE</scope>
</reference>
<dbReference type="InterPro" id="IPR027417">
    <property type="entry name" value="P-loop_NTPase"/>
</dbReference>
<feature type="non-terminal residue" evidence="7">
    <location>
        <position position="1"/>
    </location>
</feature>
<accession>T1BJI6</accession>
<evidence type="ECO:0000256" key="2">
    <source>
        <dbReference type="ARBA" id="ARBA00022801"/>
    </source>
</evidence>
<gene>
    <name evidence="7" type="ORF">B1B_03378</name>
</gene>
<protein>
    <submittedName>
        <fullName evidence="7">Type III restriction protein res subunit</fullName>
    </submittedName>
</protein>
<feature type="domain" description="ERCC3/RAD25/XPB helicase C-terminal" evidence="6">
    <location>
        <begin position="8"/>
        <end position="76"/>
    </location>
</feature>
<dbReference type="Gene3D" id="3.40.50.300">
    <property type="entry name" value="P-loop containing nucleotide triphosphate hydrolases"/>
    <property type="match status" value="1"/>
</dbReference>
<dbReference type="PANTHER" id="PTHR11274:SF0">
    <property type="entry name" value="GENERAL TRANSCRIPTION AND DNA REPAIR FACTOR IIH HELICASE SUBUNIT XPB"/>
    <property type="match status" value="1"/>
</dbReference>
<feature type="region of interest" description="Disordered" evidence="5">
    <location>
        <begin position="65"/>
        <end position="111"/>
    </location>
</feature>
<dbReference type="InterPro" id="IPR032438">
    <property type="entry name" value="ERCC3_RAD25_C"/>
</dbReference>
<evidence type="ECO:0000256" key="1">
    <source>
        <dbReference type="ARBA" id="ARBA00022741"/>
    </source>
</evidence>
<dbReference type="EMBL" id="AUZY01002077">
    <property type="protein sequence ID" value="EQD73126.1"/>
    <property type="molecule type" value="Genomic_DNA"/>
</dbReference>
<dbReference type="GO" id="GO:0004386">
    <property type="term" value="F:helicase activity"/>
    <property type="evidence" value="ECO:0007669"/>
    <property type="project" value="UniProtKB-KW"/>
</dbReference>
<dbReference type="GO" id="GO:0016787">
    <property type="term" value="F:hydrolase activity"/>
    <property type="evidence" value="ECO:0007669"/>
    <property type="project" value="UniProtKB-KW"/>
</dbReference>
<keyword evidence="1" id="KW-0547">Nucleotide-binding</keyword>
<evidence type="ECO:0000256" key="3">
    <source>
        <dbReference type="ARBA" id="ARBA00022806"/>
    </source>
</evidence>
<keyword evidence="2" id="KW-0378">Hydrolase</keyword>
<proteinExistence type="predicted"/>
<dbReference type="Pfam" id="PF16203">
    <property type="entry name" value="ERCC3_RAD25_C"/>
    <property type="match status" value="1"/>
</dbReference>
<keyword evidence="3" id="KW-0347">Helicase</keyword>
<evidence type="ECO:0000256" key="5">
    <source>
        <dbReference type="SAM" id="MobiDB-lite"/>
    </source>
</evidence>
<dbReference type="PANTHER" id="PTHR11274">
    <property type="entry name" value="RAD25/XP-B DNA REPAIR HELICASE"/>
    <property type="match status" value="1"/>
</dbReference>
<dbReference type="InterPro" id="IPR050615">
    <property type="entry name" value="ATP-dep_DNA_Helicase"/>
</dbReference>